<dbReference type="PANTHER" id="PTHR48443:SF1">
    <property type="entry name" value="DNA-DIRECTED RNA POLYMERASE SUBUNIT BETA"/>
    <property type="match status" value="1"/>
</dbReference>
<evidence type="ECO:0000313" key="6">
    <source>
        <dbReference type="EnsemblPlants" id="Kaladp0092s0013.1.v1.1.CDS.1"/>
    </source>
</evidence>
<evidence type="ECO:0000256" key="5">
    <source>
        <dbReference type="ARBA" id="ARBA00023163"/>
    </source>
</evidence>
<keyword evidence="2" id="KW-0240">DNA-directed RNA polymerase</keyword>
<dbReference type="OMA" id="RACIVEP"/>
<dbReference type="SUPFAM" id="SSF64484">
    <property type="entry name" value="beta and beta-prime subunits of DNA dependent RNA-polymerase"/>
    <property type="match status" value="1"/>
</dbReference>
<dbReference type="EC" id="2.7.7.6" evidence="1"/>
<dbReference type="PANTHER" id="PTHR48443">
    <property type="entry name" value="DNA-DIRECTED RNA POLYMERASE SUBUNIT BETA"/>
    <property type="match status" value="1"/>
</dbReference>
<evidence type="ECO:0000256" key="1">
    <source>
        <dbReference type="ARBA" id="ARBA00012418"/>
    </source>
</evidence>
<proteinExistence type="predicted"/>
<evidence type="ECO:0000256" key="4">
    <source>
        <dbReference type="ARBA" id="ARBA00022695"/>
    </source>
</evidence>
<dbReference type="InterPro" id="IPR042102">
    <property type="entry name" value="RNA_pol_Rpb1_3_sf"/>
</dbReference>
<keyword evidence="3" id="KW-0808">Transferase</keyword>
<dbReference type="GO" id="GO:0000428">
    <property type="term" value="C:DNA-directed RNA polymerase complex"/>
    <property type="evidence" value="ECO:0007669"/>
    <property type="project" value="UniProtKB-KW"/>
</dbReference>
<name>A0A7N0UZ32_KALFE</name>
<dbReference type="Gene3D" id="1.10.274.100">
    <property type="entry name" value="RNA polymerase Rpb1, domain 3"/>
    <property type="match status" value="1"/>
</dbReference>
<dbReference type="GO" id="GO:0003899">
    <property type="term" value="F:DNA-directed RNA polymerase activity"/>
    <property type="evidence" value="ECO:0007669"/>
    <property type="project" value="UniProtKB-EC"/>
</dbReference>
<keyword evidence="4" id="KW-0548">Nucleotidyltransferase</keyword>
<evidence type="ECO:0000256" key="3">
    <source>
        <dbReference type="ARBA" id="ARBA00022679"/>
    </source>
</evidence>
<accession>A0A7N0UZ32</accession>
<dbReference type="EnsemblPlants" id="Kaladp0092s0013.1.v1.1">
    <property type="protein sequence ID" value="Kaladp0092s0013.1.v1.1.CDS.1"/>
    <property type="gene ID" value="Kaladp0092s0013.v1.1"/>
</dbReference>
<keyword evidence="7" id="KW-1185">Reference proteome</keyword>
<dbReference type="Proteomes" id="UP000594263">
    <property type="component" value="Unplaced"/>
</dbReference>
<reference evidence="6" key="1">
    <citation type="submission" date="2021-01" db="UniProtKB">
        <authorList>
            <consortium name="EnsemblPlants"/>
        </authorList>
    </citation>
    <scope>IDENTIFICATION</scope>
</reference>
<evidence type="ECO:0000256" key="2">
    <source>
        <dbReference type="ARBA" id="ARBA00022478"/>
    </source>
</evidence>
<evidence type="ECO:0000313" key="7">
    <source>
        <dbReference type="Proteomes" id="UP000594263"/>
    </source>
</evidence>
<dbReference type="AlphaFoldDB" id="A0A7N0UZ32"/>
<keyword evidence="5" id="KW-0804">Transcription</keyword>
<dbReference type="Gramene" id="Kaladp0092s0013.1.v1.1">
    <property type="protein sequence ID" value="Kaladp0092s0013.1.v1.1.CDS.1"/>
    <property type="gene ID" value="Kaladp0092s0013.v1.1"/>
</dbReference>
<protein>
    <recommendedName>
        <fullName evidence="1">DNA-directed RNA polymerase</fullName>
        <ecNumber evidence="1">2.7.7.6</ecNumber>
    </recommendedName>
</protein>
<sequence>MTDSNLLSNPTQWNMEVLMAERANLIFQNKVIDGTAMKRLFSRLIDHFEMAYTSHLLDQVKTLGFQQATAMSISLEIDNLLTIPSKG</sequence>
<organism evidence="6 7">
    <name type="scientific">Kalanchoe fedtschenkoi</name>
    <name type="common">Lavender scallops</name>
    <name type="synonym">South American air plant</name>
    <dbReference type="NCBI Taxonomy" id="63787"/>
    <lineage>
        <taxon>Eukaryota</taxon>
        <taxon>Viridiplantae</taxon>
        <taxon>Streptophyta</taxon>
        <taxon>Embryophyta</taxon>
        <taxon>Tracheophyta</taxon>
        <taxon>Spermatophyta</taxon>
        <taxon>Magnoliopsida</taxon>
        <taxon>eudicotyledons</taxon>
        <taxon>Gunneridae</taxon>
        <taxon>Pentapetalae</taxon>
        <taxon>Saxifragales</taxon>
        <taxon>Crassulaceae</taxon>
        <taxon>Kalanchoe</taxon>
    </lineage>
</organism>